<evidence type="ECO:0000256" key="4">
    <source>
        <dbReference type="RuleBase" id="RU361153"/>
    </source>
</evidence>
<dbReference type="Proteomes" id="UP000198854">
    <property type="component" value="Unassembled WGS sequence"/>
</dbReference>
<sequence>MTAIADAMNEALSIGINIELSSELVDGEHAFLTNGNVEAVAAAGFKSIRLPTFFATHSDDAGGLGPEFLSRVDAAVQRVLDLGMVAVLDMHGYSEIMSDPEGNLDKFLTMWDRIASRYQSWSDNLVFEILNEPNGELNPTLWNDYCAQALAVIRQYNSERVVLIDVGEYANYAYLGDLDLDMIKSDPAAIVTVHFYYPELFTMWGQPGFENGSDWTGNENELPYIITRLDDISSFAETTGIPICIGEFGCCKLSSPEEHRLTWVDFVNGEFRDRGFSRLYWELYRDFGIYNPDTGEWTDGILEVLIED</sequence>
<dbReference type="RefSeq" id="WP_093274936.1">
    <property type="nucleotide sequence ID" value="NZ_FNDD01000016.1"/>
</dbReference>
<dbReference type="GO" id="GO:0009251">
    <property type="term" value="P:glucan catabolic process"/>
    <property type="evidence" value="ECO:0007669"/>
    <property type="project" value="TreeGrafter"/>
</dbReference>
<keyword evidence="7" id="KW-1185">Reference proteome</keyword>
<dbReference type="InterPro" id="IPR018087">
    <property type="entry name" value="Glyco_hydro_5_CS"/>
</dbReference>
<dbReference type="InterPro" id="IPR001547">
    <property type="entry name" value="Glyco_hydro_5"/>
</dbReference>
<dbReference type="OrthoDB" id="9800955at2"/>
<name>A0A1G8CG96_9VIBR</name>
<dbReference type="Pfam" id="PF00150">
    <property type="entry name" value="Cellulase"/>
    <property type="match status" value="1"/>
</dbReference>
<comment type="similarity">
    <text evidence="4">Belongs to the glycosyl hydrolase 5 (cellulase A) family.</text>
</comment>
<dbReference type="PANTHER" id="PTHR31297:SF17">
    <property type="entry name" value="ENDOGLUCANASE"/>
    <property type="match status" value="1"/>
</dbReference>
<dbReference type="GO" id="GO:0008422">
    <property type="term" value="F:beta-glucosidase activity"/>
    <property type="evidence" value="ECO:0007669"/>
    <property type="project" value="TreeGrafter"/>
</dbReference>
<dbReference type="STRING" id="861298.SAMN04488136_11627"/>
<dbReference type="AlphaFoldDB" id="A0A1G8CG96"/>
<protein>
    <submittedName>
        <fullName evidence="6">Endoglucanase</fullName>
    </submittedName>
</protein>
<evidence type="ECO:0000256" key="1">
    <source>
        <dbReference type="ARBA" id="ARBA00022729"/>
    </source>
</evidence>
<keyword evidence="2 4" id="KW-0378">Hydrolase</keyword>
<keyword evidence="1" id="KW-0732">Signal</keyword>
<dbReference type="GO" id="GO:0005576">
    <property type="term" value="C:extracellular region"/>
    <property type="evidence" value="ECO:0007669"/>
    <property type="project" value="TreeGrafter"/>
</dbReference>
<evidence type="ECO:0000256" key="2">
    <source>
        <dbReference type="ARBA" id="ARBA00022801"/>
    </source>
</evidence>
<dbReference type="InterPro" id="IPR017853">
    <property type="entry name" value="GH"/>
</dbReference>
<feature type="domain" description="Glycoside hydrolase family 5" evidence="5">
    <location>
        <begin position="37"/>
        <end position="283"/>
    </location>
</feature>
<dbReference type="PROSITE" id="PS00659">
    <property type="entry name" value="GLYCOSYL_HYDROL_F5"/>
    <property type="match status" value="1"/>
</dbReference>
<gene>
    <name evidence="6" type="ORF">SAMN04488136_11627</name>
</gene>
<proteinExistence type="inferred from homology"/>
<reference evidence="6 7" key="1">
    <citation type="submission" date="2016-10" db="EMBL/GenBank/DDBJ databases">
        <authorList>
            <person name="de Groot N.N."/>
        </authorList>
    </citation>
    <scope>NUCLEOTIDE SEQUENCE [LARGE SCALE GENOMIC DNA]</scope>
    <source>
        <strain evidence="6 7">CGMCC 1.10228</strain>
    </source>
</reference>
<evidence type="ECO:0000313" key="7">
    <source>
        <dbReference type="Proteomes" id="UP000198854"/>
    </source>
</evidence>
<dbReference type="PANTHER" id="PTHR31297">
    <property type="entry name" value="GLUCAN ENDO-1,6-BETA-GLUCOSIDASE B"/>
    <property type="match status" value="1"/>
</dbReference>
<evidence type="ECO:0000313" key="6">
    <source>
        <dbReference type="EMBL" id="SDH43900.1"/>
    </source>
</evidence>
<evidence type="ECO:0000256" key="3">
    <source>
        <dbReference type="ARBA" id="ARBA00023295"/>
    </source>
</evidence>
<dbReference type="EMBL" id="FNDD01000016">
    <property type="protein sequence ID" value="SDH43900.1"/>
    <property type="molecule type" value="Genomic_DNA"/>
</dbReference>
<evidence type="ECO:0000259" key="5">
    <source>
        <dbReference type="Pfam" id="PF00150"/>
    </source>
</evidence>
<dbReference type="GO" id="GO:0009986">
    <property type="term" value="C:cell surface"/>
    <property type="evidence" value="ECO:0007669"/>
    <property type="project" value="TreeGrafter"/>
</dbReference>
<accession>A0A1G8CG96</accession>
<keyword evidence="3 4" id="KW-0326">Glycosidase</keyword>
<dbReference type="InterPro" id="IPR050386">
    <property type="entry name" value="Glycosyl_hydrolase_5"/>
</dbReference>
<organism evidence="6 7">
    <name type="scientific">Vibrio xiamenensis</name>
    <dbReference type="NCBI Taxonomy" id="861298"/>
    <lineage>
        <taxon>Bacteria</taxon>
        <taxon>Pseudomonadati</taxon>
        <taxon>Pseudomonadota</taxon>
        <taxon>Gammaproteobacteria</taxon>
        <taxon>Vibrionales</taxon>
        <taxon>Vibrionaceae</taxon>
        <taxon>Vibrio</taxon>
    </lineage>
</organism>
<dbReference type="Gene3D" id="3.20.20.80">
    <property type="entry name" value="Glycosidases"/>
    <property type="match status" value="1"/>
</dbReference>
<dbReference type="SUPFAM" id="SSF51445">
    <property type="entry name" value="(Trans)glycosidases"/>
    <property type="match status" value="1"/>
</dbReference>